<evidence type="ECO:0000313" key="1">
    <source>
        <dbReference type="EMBL" id="NYI89739.1"/>
    </source>
</evidence>
<organism evidence="1 2">
    <name type="scientific">Amycolatopsis endophytica</name>
    <dbReference type="NCBI Taxonomy" id="860233"/>
    <lineage>
        <taxon>Bacteria</taxon>
        <taxon>Bacillati</taxon>
        <taxon>Actinomycetota</taxon>
        <taxon>Actinomycetes</taxon>
        <taxon>Pseudonocardiales</taxon>
        <taxon>Pseudonocardiaceae</taxon>
        <taxon>Amycolatopsis</taxon>
    </lineage>
</organism>
<keyword evidence="2" id="KW-1185">Reference proteome</keyword>
<accession>A0A853B403</accession>
<name>A0A853B403_9PSEU</name>
<dbReference type="EMBL" id="JACCFK010000001">
    <property type="protein sequence ID" value="NYI89739.1"/>
    <property type="molecule type" value="Genomic_DNA"/>
</dbReference>
<proteinExistence type="predicted"/>
<dbReference type="AlphaFoldDB" id="A0A853B403"/>
<reference evidence="1 2" key="1">
    <citation type="submission" date="2020-07" db="EMBL/GenBank/DDBJ databases">
        <title>Sequencing the genomes of 1000 actinobacteria strains.</title>
        <authorList>
            <person name="Klenk H.-P."/>
        </authorList>
    </citation>
    <scope>NUCLEOTIDE SEQUENCE [LARGE SCALE GENOMIC DNA]</scope>
    <source>
        <strain evidence="1 2">DSM 104006</strain>
    </source>
</reference>
<comment type="caution">
    <text evidence="1">The sequence shown here is derived from an EMBL/GenBank/DDBJ whole genome shotgun (WGS) entry which is preliminary data.</text>
</comment>
<gene>
    <name evidence="1" type="ORF">HNR02_003062</name>
</gene>
<sequence>MSNPDQLELHRPRRLMRSRWFMEISDIATPQLVHAAEQVILRPHGAAGMTQRNLVGELGLPGSEAVFWALQ</sequence>
<dbReference type="RefSeq" id="WP_179773850.1">
    <property type="nucleotide sequence ID" value="NZ_JACCFK010000001.1"/>
</dbReference>
<dbReference type="Proteomes" id="UP000549616">
    <property type="component" value="Unassembled WGS sequence"/>
</dbReference>
<evidence type="ECO:0000313" key="2">
    <source>
        <dbReference type="Proteomes" id="UP000549616"/>
    </source>
</evidence>
<protein>
    <submittedName>
        <fullName evidence="1">Uncharacterized protein</fullName>
    </submittedName>
</protein>